<dbReference type="InterPro" id="IPR005618">
    <property type="entry name" value="OMPW"/>
</dbReference>
<dbReference type="STRING" id="89524.SAMN05444370_101291"/>
<dbReference type="Gene3D" id="2.40.160.20">
    <property type="match status" value="1"/>
</dbReference>
<protein>
    <submittedName>
        <fullName evidence="3">Outer membrane protein</fullName>
    </submittedName>
</protein>
<dbReference type="RefSeq" id="WP_093247690.1">
    <property type="nucleotide sequence ID" value="NZ_FNQM01000001.1"/>
</dbReference>
<dbReference type="PANTHER" id="PTHR36920:SF1">
    <property type="entry name" value="OUTER MEMBRANE PROTEIN W"/>
    <property type="match status" value="1"/>
</dbReference>
<dbReference type="InterPro" id="IPR011250">
    <property type="entry name" value="OMP/PagP_B-barrel"/>
</dbReference>
<comment type="similarity">
    <text evidence="1">Belongs to the OmpW/AlkL family.</text>
</comment>
<feature type="chain" id="PRO_5011553064" evidence="2">
    <location>
        <begin position="24"/>
        <end position="225"/>
    </location>
</feature>
<proteinExistence type="inferred from homology"/>
<dbReference type="Pfam" id="PF03922">
    <property type="entry name" value="OmpW"/>
    <property type="match status" value="1"/>
</dbReference>
<feature type="signal peptide" evidence="2">
    <location>
        <begin position="1"/>
        <end position="23"/>
    </location>
</feature>
<dbReference type="GO" id="GO:0019867">
    <property type="term" value="C:outer membrane"/>
    <property type="evidence" value="ECO:0007669"/>
    <property type="project" value="InterPro"/>
</dbReference>
<keyword evidence="4" id="KW-1185">Reference proteome</keyword>
<evidence type="ECO:0000313" key="4">
    <source>
        <dbReference type="Proteomes" id="UP000198703"/>
    </source>
</evidence>
<dbReference type="SUPFAM" id="SSF56925">
    <property type="entry name" value="OMPA-like"/>
    <property type="match status" value="1"/>
</dbReference>
<gene>
    <name evidence="3" type="ORF">SAMN05444370_101291</name>
</gene>
<dbReference type="GO" id="GO:0055085">
    <property type="term" value="P:transmembrane transport"/>
    <property type="evidence" value="ECO:0007669"/>
    <property type="project" value="TreeGrafter"/>
</dbReference>
<accession>A0A1H3VS43</accession>
<dbReference type="OrthoDB" id="9807574at2"/>
<dbReference type="Proteomes" id="UP000198703">
    <property type="component" value="Unassembled WGS sequence"/>
</dbReference>
<dbReference type="PANTHER" id="PTHR36920">
    <property type="match status" value="1"/>
</dbReference>
<dbReference type="AlphaFoldDB" id="A0A1H3VS43"/>
<organism evidence="3 4">
    <name type="scientific">Rubrimonas cliftonensis</name>
    <dbReference type="NCBI Taxonomy" id="89524"/>
    <lineage>
        <taxon>Bacteria</taxon>
        <taxon>Pseudomonadati</taxon>
        <taxon>Pseudomonadota</taxon>
        <taxon>Alphaproteobacteria</taxon>
        <taxon>Rhodobacterales</taxon>
        <taxon>Paracoccaceae</taxon>
        <taxon>Rubrimonas</taxon>
    </lineage>
</organism>
<evidence type="ECO:0000256" key="2">
    <source>
        <dbReference type="SAM" id="SignalP"/>
    </source>
</evidence>
<dbReference type="EMBL" id="FNQM01000001">
    <property type="protein sequence ID" value="SDZ77589.1"/>
    <property type="molecule type" value="Genomic_DNA"/>
</dbReference>
<keyword evidence="2" id="KW-0732">Signal</keyword>
<evidence type="ECO:0000256" key="1">
    <source>
        <dbReference type="ARBA" id="ARBA00009330"/>
    </source>
</evidence>
<reference evidence="3 4" key="1">
    <citation type="submission" date="2016-10" db="EMBL/GenBank/DDBJ databases">
        <authorList>
            <person name="de Groot N.N."/>
        </authorList>
    </citation>
    <scope>NUCLEOTIDE SEQUENCE [LARGE SCALE GENOMIC DNA]</scope>
    <source>
        <strain evidence="3 4">DSM 15345</strain>
    </source>
</reference>
<name>A0A1H3VS43_9RHOB</name>
<sequence length="225" mass="23954">MNAIQRAAVAIAAMTLAAAPVAAQDGFFDAKRDGDFLVRLRGLAVIPNEELSTAAIPGADASISTAVVPELDFTYFFTDNIAAELILAVTPHDVRGRGALAGANLGDVWLLPPTLTLQYHVDQLGDWTGMESLAALKPYVGAGVNYTMFLGEDAGQFQKIRYDDAFGFALQAGLDYEIAEGVYLNADVKYIFLETDWTLDTGAGTVGGNVEINPLIIGLGVGYRF</sequence>
<evidence type="ECO:0000313" key="3">
    <source>
        <dbReference type="EMBL" id="SDZ77589.1"/>
    </source>
</evidence>